<reference evidence="1 2" key="1">
    <citation type="submission" date="2016-01" db="EMBL/GenBank/DDBJ databases">
        <authorList>
            <person name="Mitreva M."/>
            <person name="Pepin K.H."/>
            <person name="Mihindukulasuriya K.A."/>
            <person name="Fulton R."/>
            <person name="Fronick C."/>
            <person name="O'Laughlin M."/>
            <person name="Miner T."/>
            <person name="Herter B."/>
            <person name="Rosa B.A."/>
            <person name="Cordes M."/>
            <person name="Tomlinson C."/>
            <person name="Wollam A."/>
            <person name="Palsikar V.B."/>
            <person name="Mardis E.R."/>
            <person name="Wilson R.K."/>
        </authorList>
    </citation>
    <scope>NUCLEOTIDE SEQUENCE [LARGE SCALE GENOMIC DNA]</scope>
    <source>
        <strain evidence="1 2">DNF00696</strain>
    </source>
</reference>
<evidence type="ECO:0000313" key="2">
    <source>
        <dbReference type="Proteomes" id="UP000070572"/>
    </source>
</evidence>
<protein>
    <submittedName>
        <fullName evidence="1">Uncharacterized protein</fullName>
    </submittedName>
</protein>
<dbReference type="EMBL" id="LSDN01000006">
    <property type="protein sequence ID" value="KXB81689.1"/>
    <property type="molecule type" value="Genomic_DNA"/>
</dbReference>
<sequence length="44" mass="4802">MVSGSLASRGNHSGAGGQILRKAIPFSAARSWLKRLMQECQMLR</sequence>
<proteinExistence type="predicted"/>
<gene>
    <name evidence="1" type="ORF">HMPREF1862_00439</name>
</gene>
<comment type="caution">
    <text evidence="1">The sequence shown here is derived from an EMBL/GenBank/DDBJ whole genome shotgun (WGS) entry which is preliminary data.</text>
</comment>
<evidence type="ECO:0000313" key="1">
    <source>
        <dbReference type="EMBL" id="KXB81689.1"/>
    </source>
</evidence>
<dbReference type="AlphaFoldDB" id="A0AB34X180"/>
<organism evidence="1 2">
    <name type="scientific">Varibaculum cambriense</name>
    <dbReference type="NCBI Taxonomy" id="184870"/>
    <lineage>
        <taxon>Bacteria</taxon>
        <taxon>Bacillati</taxon>
        <taxon>Actinomycetota</taxon>
        <taxon>Actinomycetes</taxon>
        <taxon>Actinomycetales</taxon>
        <taxon>Actinomycetaceae</taxon>
        <taxon>Varibaculum</taxon>
    </lineage>
</organism>
<accession>A0AB34X180</accession>
<dbReference type="Proteomes" id="UP000070572">
    <property type="component" value="Unassembled WGS sequence"/>
</dbReference>
<name>A0AB34X180_9ACTO</name>